<proteinExistence type="predicted"/>
<dbReference type="AlphaFoldDB" id="A0A3N0W2Q1"/>
<comment type="caution">
    <text evidence="2">The sequence shown here is derived from an EMBL/GenBank/DDBJ whole genome shotgun (WGS) entry which is preliminary data.</text>
</comment>
<reference evidence="2 3" key="1">
    <citation type="submission" date="2018-11" db="EMBL/GenBank/DDBJ databases">
        <title>Proposal to divide the Flavobacteriaceae and reorganize its genera based on Amino Acid Identity values calculated from whole genome sequences.</title>
        <authorList>
            <person name="Nicholson A.C."/>
            <person name="Gulvik C.A."/>
            <person name="Whitney A.M."/>
            <person name="Humrighouse B.W."/>
            <person name="Bell M."/>
            <person name="Holmes B."/>
            <person name="Steigerwalt A."/>
            <person name="Villarma A."/>
            <person name="Sheth M."/>
            <person name="Batra D."/>
            <person name="Pryor J."/>
            <person name="Bernardet J.-F."/>
            <person name="Hugo C."/>
            <person name="Kampfer P."/>
            <person name="Newman J."/>
            <person name="Mcquiston J.R."/>
        </authorList>
    </citation>
    <scope>NUCLEOTIDE SEQUENCE [LARGE SCALE GENOMIC DNA]</scope>
    <source>
        <strain evidence="2 3">DSM 15235</strain>
    </source>
</reference>
<feature type="signal peptide" evidence="1">
    <location>
        <begin position="1"/>
        <end position="19"/>
    </location>
</feature>
<dbReference type="OrthoDB" id="1253198at2"/>
<evidence type="ECO:0008006" key="4">
    <source>
        <dbReference type="Google" id="ProtNLM"/>
    </source>
</evidence>
<dbReference type="Proteomes" id="UP000269375">
    <property type="component" value="Unassembled WGS sequence"/>
</dbReference>
<evidence type="ECO:0000313" key="2">
    <source>
        <dbReference type="EMBL" id="ROH99341.1"/>
    </source>
</evidence>
<dbReference type="RefSeq" id="WP_123261055.1">
    <property type="nucleotide sequence ID" value="NZ_RJTX01000001.1"/>
</dbReference>
<organism evidence="2 3">
    <name type="scientific">Chryseobacterium daecheongense</name>
    <dbReference type="NCBI Taxonomy" id="192389"/>
    <lineage>
        <taxon>Bacteria</taxon>
        <taxon>Pseudomonadati</taxon>
        <taxon>Bacteroidota</taxon>
        <taxon>Flavobacteriia</taxon>
        <taxon>Flavobacteriales</taxon>
        <taxon>Weeksellaceae</taxon>
        <taxon>Chryseobacterium group</taxon>
        <taxon>Chryseobacterium</taxon>
    </lineage>
</organism>
<name>A0A3N0W2Q1_9FLAO</name>
<accession>A0A3N0W2Q1</accession>
<sequence>MMKRVSLLLTFLISFTVFAQKTSTKVFDNPNYSISVPEIWKVMNTEDIVNIFPDNQIGAITISEYHNLALPKSETKKFILALYHSTDEEDKIKSRNGKKGYTEYNYEYFDEKEKLYWITKVFQKEKDLYLITINCKQKYWNGNYMSLFNETFNSFKIKK</sequence>
<dbReference type="EMBL" id="RJTX01000001">
    <property type="protein sequence ID" value="ROH99341.1"/>
    <property type="molecule type" value="Genomic_DNA"/>
</dbReference>
<feature type="chain" id="PRO_5018310755" description="DUF1795 domain-containing protein" evidence="1">
    <location>
        <begin position="20"/>
        <end position="159"/>
    </location>
</feature>
<protein>
    <recommendedName>
        <fullName evidence="4">DUF1795 domain-containing protein</fullName>
    </recommendedName>
</protein>
<keyword evidence="1" id="KW-0732">Signal</keyword>
<evidence type="ECO:0000256" key="1">
    <source>
        <dbReference type="SAM" id="SignalP"/>
    </source>
</evidence>
<gene>
    <name evidence="2" type="ORF">EGI05_00115</name>
</gene>
<evidence type="ECO:0000313" key="3">
    <source>
        <dbReference type="Proteomes" id="UP000269375"/>
    </source>
</evidence>
<dbReference type="Gene3D" id="3.40.1000.10">
    <property type="entry name" value="Mog1/PsbP, alpha/beta/alpha sandwich"/>
    <property type="match status" value="1"/>
</dbReference>